<dbReference type="AlphaFoldDB" id="G2Z551"/>
<dbReference type="PANTHER" id="PTHR46331">
    <property type="entry name" value="VALACYCLOVIR HYDROLASE"/>
    <property type="match status" value="1"/>
</dbReference>
<evidence type="ECO:0000313" key="2">
    <source>
        <dbReference type="EMBL" id="CCB68557.1"/>
    </source>
</evidence>
<dbReference type="eggNOG" id="COG0596">
    <property type="taxonomic scope" value="Bacteria"/>
</dbReference>
<gene>
    <name evidence="2" type="ordered locus">FBFL15_0432</name>
</gene>
<dbReference type="HOGENOM" id="CLU_020336_50_5_10"/>
<dbReference type="SUPFAM" id="SSF53474">
    <property type="entry name" value="alpha/beta-Hydrolases"/>
    <property type="match status" value="1"/>
</dbReference>
<feature type="domain" description="AB hydrolase-1" evidence="1">
    <location>
        <begin position="49"/>
        <end position="167"/>
    </location>
</feature>
<dbReference type="EMBL" id="FQ859183">
    <property type="protein sequence ID" value="CCB68557.1"/>
    <property type="molecule type" value="Genomic_DNA"/>
</dbReference>
<dbReference type="Gene3D" id="3.40.50.1820">
    <property type="entry name" value="alpha/beta hydrolase"/>
    <property type="match status" value="1"/>
</dbReference>
<organism evidence="2 3">
    <name type="scientific">Flavobacterium branchiophilum (strain FL-15)</name>
    <dbReference type="NCBI Taxonomy" id="1034807"/>
    <lineage>
        <taxon>Bacteria</taxon>
        <taxon>Pseudomonadati</taxon>
        <taxon>Bacteroidota</taxon>
        <taxon>Flavobacteriia</taxon>
        <taxon>Flavobacteriales</taxon>
        <taxon>Flavobacteriaceae</taxon>
        <taxon>Flavobacterium</taxon>
    </lineage>
</organism>
<dbReference type="GO" id="GO:0017171">
    <property type="term" value="F:serine hydrolase activity"/>
    <property type="evidence" value="ECO:0007669"/>
    <property type="project" value="TreeGrafter"/>
</dbReference>
<dbReference type="STRING" id="1034807.FBFL15_0432"/>
<dbReference type="InterPro" id="IPR029058">
    <property type="entry name" value="AB_hydrolase_fold"/>
</dbReference>
<keyword evidence="2" id="KW-0378">Hydrolase</keyword>
<protein>
    <submittedName>
        <fullName evidence="2">Hydrolase, alpha/beta fold family protein</fullName>
    </submittedName>
</protein>
<dbReference type="PRINTS" id="PR00111">
    <property type="entry name" value="ABHYDROLASE"/>
</dbReference>
<evidence type="ECO:0000313" key="3">
    <source>
        <dbReference type="Proteomes" id="UP000009186"/>
    </source>
</evidence>
<dbReference type="Pfam" id="PF00561">
    <property type="entry name" value="Abhydrolase_1"/>
    <property type="match status" value="1"/>
</dbReference>
<sequence length="274" mass="31716">MRIKVLLFLFTLFISINVTSQVRYGSNNGKYLTIKDTKIYYEEYGKGIPLLLIHGAFGGINDFENVIPLLSKKYRVIITDAPGLGRSEFPKNKLSYNLLAEYQSEIINKLKLDSLYVLGWSDGAITGLILTKNRPDKVEKLVISGANYKANGSKNLEELRNWSNPDWIEKNWPNWVNHYKINAPKNNDWKKYVNETKDMWFEEQYFPKSVLESIKVPTLITYGDNDMYTLEHGIEIHNAINKSQFCVIPNCSHDVFAEKPELITKLVFDFFNNK</sequence>
<dbReference type="KEGG" id="fbr:FBFL15_0432"/>
<dbReference type="PANTHER" id="PTHR46331:SF2">
    <property type="entry name" value="VALACYCLOVIR HYDROLASE"/>
    <property type="match status" value="1"/>
</dbReference>
<dbReference type="RefSeq" id="WP_014083037.1">
    <property type="nucleotide sequence ID" value="NC_016001.1"/>
</dbReference>
<dbReference type="InterPro" id="IPR000073">
    <property type="entry name" value="AB_hydrolase_1"/>
</dbReference>
<evidence type="ECO:0000259" key="1">
    <source>
        <dbReference type="Pfam" id="PF00561"/>
    </source>
</evidence>
<reference evidence="2 3" key="1">
    <citation type="journal article" date="2011" name="Appl. Environ. Microbiol.">
        <title>Complete genome sequence of the fish pathogen Flavobacterium branchiophilum.</title>
        <authorList>
            <consortium name="1:IP"/>
            <consortium name="Microbial Evolutionary Genomics,F-75015 Paris"/>
            <consortium name="France 2:CNRS"/>
            <consortium name="URA2171"/>
            <consortium name="F-75015 Paris,France 3:Unite de Virologie et Immunologie Mol."/>
            <consortium name="INRA,78352 Jouy en Josas Cedex"/>
            <consortium name="France. 4:Unite de Mathemathique"/>
            <consortium name="Informatique et Genome,INRA"/>
            <consortium name="78352 Jouy en Josas Cedex"/>
            <consortium name="France. 5:CEA/Genoscope"/>
            <consortium name="Evry"/>
            <consortium name="France"/>
            <person name="Touchon M."/>
            <person name="Barbier P."/>
            <person name="Bernardet J.F."/>
            <person name="Loux V."/>
            <person name="Vacherie B."/>
            <person name="Barbe V."/>
            <person name="Rocha E.P."/>
            <person name="Duchaud E."/>
        </authorList>
    </citation>
    <scope>NUCLEOTIDE SEQUENCE [LARGE SCALE GENOMIC DNA]</scope>
    <source>
        <strain evidence="2 3">FL-15</strain>
    </source>
</reference>
<proteinExistence type="predicted"/>
<keyword evidence="3" id="KW-1185">Reference proteome</keyword>
<dbReference type="Proteomes" id="UP000009186">
    <property type="component" value="Chromosome"/>
</dbReference>
<name>G2Z551_FLABF</name>
<accession>G2Z551</accession>